<comment type="subcellular location">
    <subcellularLocation>
        <location evidence="1 5">Membrane</location>
        <topology evidence="1 5">Multi-pass membrane protein</topology>
    </subcellularLocation>
</comment>
<keyword evidence="2 5" id="KW-0812">Transmembrane</keyword>
<comment type="caution">
    <text evidence="5">Lacks conserved residue(s) required for the propagation of feature annotation.</text>
</comment>
<gene>
    <name evidence="6" type="ORF">CTEN210_08547</name>
</gene>
<comment type="similarity">
    <text evidence="5">Belongs to the PRA1 family.</text>
</comment>
<keyword evidence="3 5" id="KW-1133">Transmembrane helix</keyword>
<proteinExistence type="inferred from homology"/>
<comment type="caution">
    <text evidence="6">The sequence shown here is derived from an EMBL/GenBank/DDBJ whole genome shotgun (WGS) entry which is preliminary data.</text>
</comment>
<keyword evidence="4 5" id="KW-0472">Membrane</keyword>
<dbReference type="PANTHER" id="PTHR19317">
    <property type="entry name" value="PRENYLATED RAB ACCEPTOR 1-RELATED"/>
    <property type="match status" value="1"/>
</dbReference>
<organism evidence="6 7">
    <name type="scientific">Chaetoceros tenuissimus</name>
    <dbReference type="NCBI Taxonomy" id="426638"/>
    <lineage>
        <taxon>Eukaryota</taxon>
        <taxon>Sar</taxon>
        <taxon>Stramenopiles</taxon>
        <taxon>Ochrophyta</taxon>
        <taxon>Bacillariophyta</taxon>
        <taxon>Coscinodiscophyceae</taxon>
        <taxon>Chaetocerotophycidae</taxon>
        <taxon>Chaetocerotales</taxon>
        <taxon>Chaetocerotaceae</taxon>
        <taxon>Chaetoceros</taxon>
    </lineage>
</organism>
<evidence type="ECO:0000256" key="1">
    <source>
        <dbReference type="ARBA" id="ARBA00004141"/>
    </source>
</evidence>
<evidence type="ECO:0000256" key="3">
    <source>
        <dbReference type="ARBA" id="ARBA00022989"/>
    </source>
</evidence>
<evidence type="ECO:0000256" key="5">
    <source>
        <dbReference type="RuleBase" id="RU363107"/>
    </source>
</evidence>
<reference evidence="6 7" key="1">
    <citation type="journal article" date="2021" name="Sci. Rep.">
        <title>The genome of the diatom Chaetoceros tenuissimus carries an ancient integrated fragment of an extant virus.</title>
        <authorList>
            <person name="Hongo Y."/>
            <person name="Kimura K."/>
            <person name="Takaki Y."/>
            <person name="Yoshida Y."/>
            <person name="Baba S."/>
            <person name="Kobayashi G."/>
            <person name="Nagasaki K."/>
            <person name="Hano T."/>
            <person name="Tomaru Y."/>
        </authorList>
    </citation>
    <scope>NUCLEOTIDE SEQUENCE [LARGE SCALE GENOMIC DNA]</scope>
    <source>
        <strain evidence="6 7">NIES-3715</strain>
    </source>
</reference>
<dbReference type="AlphaFoldDB" id="A0AAD3CVS2"/>
<dbReference type="EMBL" id="BLLK01000045">
    <property type="protein sequence ID" value="GFH52071.1"/>
    <property type="molecule type" value="Genomic_DNA"/>
</dbReference>
<evidence type="ECO:0000313" key="6">
    <source>
        <dbReference type="EMBL" id="GFH52071.1"/>
    </source>
</evidence>
<dbReference type="PANTHER" id="PTHR19317:SF0">
    <property type="entry name" value="PRENYLATED RAB ACCEPTOR PROTEIN 1"/>
    <property type="match status" value="1"/>
</dbReference>
<dbReference type="Proteomes" id="UP001054902">
    <property type="component" value="Unassembled WGS sequence"/>
</dbReference>
<dbReference type="GO" id="GO:0016020">
    <property type="term" value="C:membrane"/>
    <property type="evidence" value="ECO:0007669"/>
    <property type="project" value="UniProtKB-SubCell"/>
</dbReference>
<name>A0AAD3CVS2_9STRA</name>
<dbReference type="InterPro" id="IPR004895">
    <property type="entry name" value="Prenylated_rab_accept_PRA1"/>
</dbReference>
<evidence type="ECO:0000256" key="2">
    <source>
        <dbReference type="ARBA" id="ARBA00022692"/>
    </source>
</evidence>
<accession>A0AAD3CVS2</accession>
<feature type="transmembrane region" description="Helical" evidence="5">
    <location>
        <begin position="105"/>
        <end position="138"/>
    </location>
</feature>
<sequence>MADPNAQQTPSSSGMAALASIGGMISSAKETFNRSGGNEMLSSVSASIPQGTKDYISNAKSKIINREEIRPVSVFFGIGEENPFYMEKNPSLVVSRIKHNISFFYMNYIMMTAVLFVLTLVISPGAIIGIGLLGLAWASVLRATSEGSTQIYGVNISQKQASIAMSVVSVFVLLNVLSHVFWWTLGSSGCIIGVHAFLRDASMHKDEEDKIEMTGDVHIDAGEDASFLNPQSNNIV</sequence>
<keyword evidence="7" id="KW-1185">Reference proteome</keyword>
<dbReference type="GO" id="GO:0005794">
    <property type="term" value="C:Golgi apparatus"/>
    <property type="evidence" value="ECO:0007669"/>
    <property type="project" value="TreeGrafter"/>
</dbReference>
<protein>
    <recommendedName>
        <fullName evidence="5">PRA1 family protein</fullName>
    </recommendedName>
</protein>
<evidence type="ECO:0000256" key="4">
    <source>
        <dbReference type="ARBA" id="ARBA00023136"/>
    </source>
</evidence>
<dbReference type="Pfam" id="PF03208">
    <property type="entry name" value="PRA1"/>
    <property type="match status" value="1"/>
</dbReference>
<evidence type="ECO:0000313" key="7">
    <source>
        <dbReference type="Proteomes" id="UP001054902"/>
    </source>
</evidence>